<reference evidence="2" key="1">
    <citation type="submission" date="2015-09" db="EMBL/GenBank/DDBJ databases">
        <title>Draft Genome Sequences of Two Novel Amoeba-resistant Intranuclear Bacteria, Candidatus Berkiella cookevillensis and Candidatus Berkiella aquae.</title>
        <authorList>
            <person name="Mehari Y.T."/>
            <person name="Arivett B.A."/>
            <person name="Farone A.L."/>
            <person name="Gunderson J.H."/>
            <person name="Farone M.B."/>
        </authorList>
    </citation>
    <scope>NUCLEOTIDE SEQUENCE [LARGE SCALE GENOMIC DNA]</scope>
    <source>
        <strain evidence="2">CC99</strain>
    </source>
</reference>
<name>A0A0Q9YHC9_9GAMM</name>
<dbReference type="RefSeq" id="WP_057622705.1">
    <property type="nucleotide sequence ID" value="NZ_LKHV02000001.1"/>
</dbReference>
<dbReference type="STRING" id="437022.CC99x_00189"/>
<sequence length="258" mass="29556">MLQGISIQENIVDFYTAIKDGNFAVVNRFLESDIVKDNIASNDIAVSRMLFALSKNKNLVVLNRLLELRMVQDNIAANYNQVFYCAYYNGNNDVVNRLLDFRAVRLELLQSEANIDESVLAIAREKEKLMLCKIAEPSDVCVFGVSKKRRREESLNDLEQIAPSSKKSRHCLKIEIEHSASKKRTREEQHDDLDQENPRKRQKIEIDALMVQDNTLRFSQTKSSDSGAPHPSVIEDFEHLWLDASDAPQSLTTPKIRF</sequence>
<dbReference type="EMBL" id="LKHV02000001">
    <property type="protein sequence ID" value="MCS5708454.1"/>
    <property type="molecule type" value="Genomic_DNA"/>
</dbReference>
<organism evidence="2">
    <name type="scientific">Candidatus Berkiella cookevillensis</name>
    <dbReference type="NCBI Taxonomy" id="437022"/>
    <lineage>
        <taxon>Bacteria</taxon>
        <taxon>Pseudomonadati</taxon>
        <taxon>Pseudomonadota</taxon>
        <taxon>Gammaproteobacteria</taxon>
        <taxon>Candidatus Berkiellales</taxon>
        <taxon>Candidatus Berkiellaceae</taxon>
        <taxon>Candidatus Berkiella</taxon>
    </lineage>
</organism>
<evidence type="ECO:0000256" key="1">
    <source>
        <dbReference type="SAM" id="MobiDB-lite"/>
    </source>
</evidence>
<comment type="caution">
    <text evidence="2">The sequence shown here is derived from an EMBL/GenBank/DDBJ whole genome shotgun (WGS) entry which is preliminary data.</text>
</comment>
<feature type="region of interest" description="Disordered" evidence="1">
    <location>
        <begin position="179"/>
        <end position="203"/>
    </location>
</feature>
<reference evidence="3" key="3">
    <citation type="submission" date="2021-06" db="EMBL/GenBank/DDBJ databases">
        <title>Genomic Description and Analysis of Intracellular Bacteria, Candidatus Berkiella cookevillensis and Candidatus Berkiella aquae.</title>
        <authorList>
            <person name="Kidane D.T."/>
            <person name="Mehari Y.T."/>
            <person name="Rice F.C."/>
            <person name="Arivett B.A."/>
            <person name="Farone A.L."/>
            <person name="Berk S.G."/>
            <person name="Farone M.B."/>
        </authorList>
    </citation>
    <scope>NUCLEOTIDE SEQUENCE</scope>
    <source>
        <strain evidence="3">CC99</strain>
    </source>
</reference>
<evidence type="ECO:0008006" key="5">
    <source>
        <dbReference type="Google" id="ProtNLM"/>
    </source>
</evidence>
<feature type="compositionally biased region" description="Basic and acidic residues" evidence="1">
    <location>
        <begin position="179"/>
        <end position="189"/>
    </location>
</feature>
<proteinExistence type="predicted"/>
<evidence type="ECO:0000313" key="2">
    <source>
        <dbReference type="EMBL" id="KRG19968.1"/>
    </source>
</evidence>
<reference evidence="3" key="2">
    <citation type="journal article" date="2016" name="Genome Announc.">
        <title>Draft Genome Sequences of Two Novel Amoeba-Resistant Intranuclear Bacteria, 'Candidatus Berkiella cookevillensis' and 'Candidatus Berkiella aquae'.</title>
        <authorList>
            <person name="Mehari Y.T."/>
            <person name="Arivett B.A."/>
            <person name="Farone A.L."/>
            <person name="Gunderson J.H."/>
            <person name="Farone M.B."/>
        </authorList>
    </citation>
    <scope>NUCLEOTIDE SEQUENCE</scope>
    <source>
        <strain evidence="3">CC99</strain>
    </source>
</reference>
<dbReference type="OrthoDB" id="5649599at2"/>
<dbReference type="AlphaFoldDB" id="A0A0Q9YHC9"/>
<evidence type="ECO:0000313" key="4">
    <source>
        <dbReference type="Proteomes" id="UP000051494"/>
    </source>
</evidence>
<gene>
    <name evidence="2" type="ORF">CC99x_00189</name>
    <name evidence="3" type="ORF">CC99x_005985</name>
</gene>
<keyword evidence="4" id="KW-1185">Reference proteome</keyword>
<protein>
    <recommendedName>
        <fullName evidence="5">Ankyrin repeats (3 copies)</fullName>
    </recommendedName>
</protein>
<accession>A0A0Q9YHC9</accession>
<evidence type="ECO:0000313" key="3">
    <source>
        <dbReference type="EMBL" id="MCS5708454.1"/>
    </source>
</evidence>
<dbReference type="Proteomes" id="UP000051494">
    <property type="component" value="Unassembled WGS sequence"/>
</dbReference>
<dbReference type="EMBL" id="LKHV01000001">
    <property type="protein sequence ID" value="KRG19968.1"/>
    <property type="molecule type" value="Genomic_DNA"/>
</dbReference>